<comment type="caution">
    <text evidence="1">The sequence shown here is derived from an EMBL/GenBank/DDBJ whole genome shotgun (WGS) entry which is preliminary data.</text>
</comment>
<dbReference type="InterPro" id="IPR046484">
    <property type="entry name" value="DUF6577"/>
</dbReference>
<protein>
    <submittedName>
        <fullName evidence="1">Uncharacterized protein</fullName>
    </submittedName>
</protein>
<evidence type="ECO:0000313" key="2">
    <source>
        <dbReference type="Proteomes" id="UP000290407"/>
    </source>
</evidence>
<sequence length="232" mass="26375">MLYPTAKPTTIDWHIYGLLQQGWLAKSGRGQYQVVDQAGQSTFGANAQLPNSFNAWLEPLRQEFPYLTICLWTTRWLQPLLMHIPFVEYWLIEVERDAVDAVRGFCQKTFATGSDSAVPVVRATDWPVLETYLTDHPTIAIIKPLISEAPLQPLGSVTTITVEKLLVDLLADSSLFFMYQEELPRIMEGLTENYVINVNRLQRYARRRNHLPQLKDLLTTGTSVAIPNQSKA</sequence>
<accession>A0A4V1RVE8</accession>
<dbReference type="Pfam" id="PF20217">
    <property type="entry name" value="DUF6577"/>
    <property type="match status" value="1"/>
</dbReference>
<evidence type="ECO:0000313" key="1">
    <source>
        <dbReference type="EMBL" id="RYC66518.1"/>
    </source>
</evidence>
<keyword evidence="2" id="KW-1185">Reference proteome</keyword>
<dbReference type="AlphaFoldDB" id="A0A4V1RVE8"/>
<gene>
    <name evidence="1" type="ORF">EQG79_29550</name>
</gene>
<name>A0A4V1RVE8_9BACT</name>
<dbReference type="Proteomes" id="UP000290407">
    <property type="component" value="Unassembled WGS sequence"/>
</dbReference>
<dbReference type="RefSeq" id="WP_129606699.1">
    <property type="nucleotide sequence ID" value="NZ_SBLB01000014.1"/>
</dbReference>
<dbReference type="EMBL" id="SBLB01000014">
    <property type="protein sequence ID" value="RYC66518.1"/>
    <property type="molecule type" value="Genomic_DNA"/>
</dbReference>
<reference evidence="1 2" key="1">
    <citation type="submission" date="2019-01" db="EMBL/GenBank/DDBJ databases">
        <title>Spirosoma flava sp. nov., a propanil-degrading bacterium isolated from herbicide-contaminated soil.</title>
        <authorList>
            <person name="Zhang L."/>
            <person name="Jiang J.-D."/>
        </authorList>
    </citation>
    <scope>NUCLEOTIDE SEQUENCE [LARGE SCALE GENOMIC DNA]</scope>
    <source>
        <strain evidence="1 2">TY50</strain>
    </source>
</reference>
<proteinExistence type="predicted"/>
<organism evidence="1 2">
    <name type="scientific">Spirosoma sordidisoli</name>
    <dbReference type="NCBI Taxonomy" id="2502893"/>
    <lineage>
        <taxon>Bacteria</taxon>
        <taxon>Pseudomonadati</taxon>
        <taxon>Bacteroidota</taxon>
        <taxon>Cytophagia</taxon>
        <taxon>Cytophagales</taxon>
        <taxon>Cytophagaceae</taxon>
        <taxon>Spirosoma</taxon>
    </lineage>
</organism>